<dbReference type="InParanoid" id="A0A1V9XLI8"/>
<evidence type="ECO:0000313" key="13">
    <source>
        <dbReference type="Proteomes" id="UP000192247"/>
    </source>
</evidence>
<evidence type="ECO:0000256" key="2">
    <source>
        <dbReference type="ARBA" id="ARBA00006375"/>
    </source>
</evidence>
<comment type="similarity">
    <text evidence="2 9">Belongs to the mitochondrial carrier (TC 2.A.29) family.</text>
</comment>
<dbReference type="GO" id="GO:0015215">
    <property type="term" value="F:nucleotide transmembrane transporter activity"/>
    <property type="evidence" value="ECO:0007669"/>
    <property type="project" value="UniProtKB-ARBA"/>
</dbReference>
<accession>A0A1V9XLI8</accession>
<evidence type="ECO:0000256" key="10">
    <source>
        <dbReference type="SAM" id="MobiDB-lite"/>
    </source>
</evidence>
<dbReference type="GO" id="GO:0016020">
    <property type="term" value="C:membrane"/>
    <property type="evidence" value="ECO:0007669"/>
    <property type="project" value="UniProtKB-SubCell"/>
</dbReference>
<evidence type="ECO:0000256" key="7">
    <source>
        <dbReference type="ARBA" id="ARBA00023136"/>
    </source>
</evidence>
<dbReference type="InterPro" id="IPR044712">
    <property type="entry name" value="SLC25A32-like"/>
</dbReference>
<feature type="repeat" description="Solcar" evidence="8">
    <location>
        <begin position="316"/>
        <end position="396"/>
    </location>
</feature>
<comment type="caution">
    <text evidence="12">The sequence shown here is derived from an EMBL/GenBank/DDBJ whole genome shotgun (WGS) entry which is preliminary data.</text>
</comment>
<protein>
    <submittedName>
        <fullName evidence="12">Mitochondrial folate transporter/carrier-like</fullName>
    </submittedName>
</protein>
<evidence type="ECO:0000256" key="8">
    <source>
        <dbReference type="PROSITE-ProRule" id="PRU00282"/>
    </source>
</evidence>
<dbReference type="Pfam" id="PF00153">
    <property type="entry name" value="Mito_carr"/>
    <property type="match status" value="3"/>
</dbReference>
<feature type="compositionally biased region" description="Low complexity" evidence="10">
    <location>
        <begin position="1"/>
        <end position="30"/>
    </location>
</feature>
<dbReference type="SUPFAM" id="SSF103506">
    <property type="entry name" value="Mitochondrial carrier"/>
    <property type="match status" value="1"/>
</dbReference>
<dbReference type="PANTHER" id="PTHR45683">
    <property type="entry name" value="MITOCHONDRIAL NICOTINAMIDE ADENINE DINUCLEOTIDE TRANSPORTER 1-RELATED-RELATED"/>
    <property type="match status" value="1"/>
</dbReference>
<dbReference type="Proteomes" id="UP000192247">
    <property type="component" value="Unassembled WGS sequence"/>
</dbReference>
<keyword evidence="4 8" id="KW-0812">Transmembrane</keyword>
<evidence type="ECO:0000256" key="1">
    <source>
        <dbReference type="ARBA" id="ARBA00004141"/>
    </source>
</evidence>
<gene>
    <name evidence="12" type="ORF">BIW11_09141</name>
</gene>
<evidence type="ECO:0000256" key="11">
    <source>
        <dbReference type="SAM" id="Phobius"/>
    </source>
</evidence>
<evidence type="ECO:0000256" key="4">
    <source>
        <dbReference type="ARBA" id="ARBA00022692"/>
    </source>
</evidence>
<dbReference type="AlphaFoldDB" id="A0A1V9XLI8"/>
<reference evidence="12 13" key="1">
    <citation type="journal article" date="2017" name="Gigascience">
        <title>Draft genome of the honey bee ectoparasitic mite, Tropilaelaps mercedesae, is shaped by the parasitic life history.</title>
        <authorList>
            <person name="Dong X."/>
            <person name="Armstrong S.D."/>
            <person name="Xia D."/>
            <person name="Makepeace B.L."/>
            <person name="Darby A.C."/>
            <person name="Kadowaki T."/>
        </authorList>
    </citation>
    <scope>NUCLEOTIDE SEQUENCE [LARGE SCALE GENOMIC DNA]</scope>
    <source>
        <strain evidence="12">Wuxi-XJTLU</strain>
    </source>
</reference>
<evidence type="ECO:0000256" key="6">
    <source>
        <dbReference type="ARBA" id="ARBA00022989"/>
    </source>
</evidence>
<dbReference type="PROSITE" id="PS50920">
    <property type="entry name" value="SOLCAR"/>
    <property type="match status" value="3"/>
</dbReference>
<dbReference type="Gene3D" id="1.50.40.10">
    <property type="entry name" value="Mitochondrial carrier domain"/>
    <property type="match status" value="2"/>
</dbReference>
<keyword evidence="3 9" id="KW-0813">Transport</keyword>
<proteinExistence type="inferred from homology"/>
<organism evidence="12 13">
    <name type="scientific">Tropilaelaps mercedesae</name>
    <dbReference type="NCBI Taxonomy" id="418985"/>
    <lineage>
        <taxon>Eukaryota</taxon>
        <taxon>Metazoa</taxon>
        <taxon>Ecdysozoa</taxon>
        <taxon>Arthropoda</taxon>
        <taxon>Chelicerata</taxon>
        <taxon>Arachnida</taxon>
        <taxon>Acari</taxon>
        <taxon>Parasitiformes</taxon>
        <taxon>Mesostigmata</taxon>
        <taxon>Gamasina</taxon>
        <taxon>Dermanyssoidea</taxon>
        <taxon>Laelapidae</taxon>
        <taxon>Tropilaelaps</taxon>
    </lineage>
</organism>
<dbReference type="PRINTS" id="PR00926">
    <property type="entry name" value="MITOCARRIER"/>
</dbReference>
<dbReference type="InterPro" id="IPR018108">
    <property type="entry name" value="MCP_transmembrane"/>
</dbReference>
<keyword evidence="6 11" id="KW-1133">Transmembrane helix</keyword>
<feature type="transmembrane region" description="Helical" evidence="11">
    <location>
        <begin position="367"/>
        <end position="390"/>
    </location>
</feature>
<sequence length="398" mass="44428">MGSSAQQQQQQSLLQQQQKQLKQQSLDSGSNGSGSIGSSSGYAARSAALTTPVTATGTGTSHLLATVSHGDNGVKTTIAPTTRFWKKLLPRVQFEPMFAGIAGGVTSTLILHPLDLLRIRLSVNDGQLKTRPHYLGIRNACTRIVNEEGVKGLYRGVFSNCIGNGTSWGLYFLFYHSIKNYMLNSQRTAEANHVSQHNTAEPQKDVDHLGPAKHMLAAAEAGCITQVITNPLSMVKTRLCLQYTDQYMNVPATKRYNGMVDAFQKVVKYEGFTGLYKGLLPGVFNVAHGSIQFMVYEEMKEEYSIRVNRHRLTTWEYLIFAAISKLIAAAFTYPQQLIRARLQDQHRQYTGFLEVVRRTYRAEGLRGFYKGFGAYSIHVTPNICIVFLIYENMYPSED</sequence>
<keyword evidence="5" id="KW-0677">Repeat</keyword>
<name>A0A1V9XLI8_9ACAR</name>
<evidence type="ECO:0000256" key="5">
    <source>
        <dbReference type="ARBA" id="ARBA00022737"/>
    </source>
</evidence>
<feature type="repeat" description="Solcar" evidence="8">
    <location>
        <begin position="94"/>
        <end position="181"/>
    </location>
</feature>
<feature type="repeat" description="Solcar" evidence="8">
    <location>
        <begin position="209"/>
        <end position="302"/>
    </location>
</feature>
<dbReference type="InterPro" id="IPR002067">
    <property type="entry name" value="MCP"/>
</dbReference>
<evidence type="ECO:0000313" key="12">
    <source>
        <dbReference type="EMBL" id="OQR74349.1"/>
    </source>
</evidence>
<feature type="transmembrane region" description="Helical" evidence="11">
    <location>
        <begin position="315"/>
        <end position="333"/>
    </location>
</feature>
<keyword evidence="7 8" id="KW-0472">Membrane</keyword>
<dbReference type="FunCoup" id="A0A1V9XLI8">
    <property type="interactions" value="1998"/>
</dbReference>
<dbReference type="OrthoDB" id="428293at2759"/>
<comment type="subcellular location">
    <subcellularLocation>
        <location evidence="1">Membrane</location>
        <topology evidence="1">Multi-pass membrane protein</topology>
    </subcellularLocation>
</comment>
<dbReference type="InterPro" id="IPR023395">
    <property type="entry name" value="MCP_dom_sf"/>
</dbReference>
<dbReference type="EMBL" id="MNPL01008174">
    <property type="protein sequence ID" value="OQR74349.1"/>
    <property type="molecule type" value="Genomic_DNA"/>
</dbReference>
<feature type="region of interest" description="Disordered" evidence="10">
    <location>
        <begin position="1"/>
        <end position="41"/>
    </location>
</feature>
<evidence type="ECO:0000256" key="9">
    <source>
        <dbReference type="RuleBase" id="RU000488"/>
    </source>
</evidence>
<evidence type="ECO:0000256" key="3">
    <source>
        <dbReference type="ARBA" id="ARBA00022448"/>
    </source>
</evidence>
<keyword evidence="13" id="KW-1185">Reference proteome</keyword>
<dbReference type="STRING" id="418985.A0A1V9XLI8"/>